<keyword evidence="1" id="KW-0175">Coiled coil</keyword>
<evidence type="ECO:0008006" key="4">
    <source>
        <dbReference type="Google" id="ProtNLM"/>
    </source>
</evidence>
<proteinExistence type="predicted"/>
<sequence>MRYIIAPLDLTTEEFEIYKLLYKSMDFETYQVKYTLNQLVSDSNSMLNLSKAKVNRIIKKFISEQLIIEIYKGNRGKPTIYEITKIDNLMKLKQNVSETQMKLKRNESETNKPHKINSLNAIEKRKRNVSETQMKLKRNVNSTPINDKEKDKDINKYIFDYWNSKNGVVKSQDSTFTKEKDKISTAIKKYGKDIILKAIDRLDKAVTNPNYYYNFKWNIFKFLKQSNGISNWLDEGQLWNDYKVKILNNKQDEIKEKRTSSGGAYKILE</sequence>
<evidence type="ECO:0000313" key="3">
    <source>
        <dbReference type="Proteomes" id="UP001144612"/>
    </source>
</evidence>
<evidence type="ECO:0000256" key="1">
    <source>
        <dbReference type="SAM" id="Coils"/>
    </source>
</evidence>
<accession>A0ABT4D6B0</accession>
<keyword evidence="3" id="KW-1185">Reference proteome</keyword>
<comment type="caution">
    <text evidence="2">The sequence shown here is derived from an EMBL/GenBank/DDBJ whole genome shotgun (WGS) entry which is preliminary data.</text>
</comment>
<protein>
    <recommendedName>
        <fullName evidence="4">Helix-turn-helix domain-containing protein</fullName>
    </recommendedName>
</protein>
<evidence type="ECO:0000313" key="2">
    <source>
        <dbReference type="EMBL" id="MCY6957830.1"/>
    </source>
</evidence>
<dbReference type="RefSeq" id="WP_268060231.1">
    <property type="nucleotide sequence ID" value="NZ_JAPQFJ010000003.1"/>
</dbReference>
<gene>
    <name evidence="2" type="ORF">OW729_04330</name>
</gene>
<name>A0ABT4D6B0_9CLOT</name>
<reference evidence="2" key="1">
    <citation type="submission" date="2022-12" db="EMBL/GenBank/DDBJ databases">
        <title>Clostridium sp. nov., isolated from industrial wastewater.</title>
        <authorList>
            <person name="Jiayan W."/>
        </authorList>
    </citation>
    <scope>NUCLEOTIDE SEQUENCE</scope>
    <source>
        <strain evidence="2">ZC22-4</strain>
    </source>
</reference>
<organism evidence="2 3">
    <name type="scientific">Clostridium brassicae</name>
    <dbReference type="NCBI Taxonomy" id="2999072"/>
    <lineage>
        <taxon>Bacteria</taxon>
        <taxon>Bacillati</taxon>
        <taxon>Bacillota</taxon>
        <taxon>Clostridia</taxon>
        <taxon>Eubacteriales</taxon>
        <taxon>Clostridiaceae</taxon>
        <taxon>Clostridium</taxon>
    </lineage>
</organism>
<dbReference type="Proteomes" id="UP001144612">
    <property type="component" value="Unassembled WGS sequence"/>
</dbReference>
<dbReference type="EMBL" id="JAPQFJ010000003">
    <property type="protein sequence ID" value="MCY6957830.1"/>
    <property type="molecule type" value="Genomic_DNA"/>
</dbReference>
<feature type="coiled-coil region" evidence="1">
    <location>
        <begin position="89"/>
        <end position="139"/>
    </location>
</feature>